<keyword evidence="3" id="KW-1185">Reference proteome</keyword>
<dbReference type="AlphaFoldDB" id="A0A8J3ZAE6"/>
<keyword evidence="1" id="KW-0472">Membrane</keyword>
<sequence>MPRRRNNDRFRAMFVIVLIVVRAASLDLMTMGFSFGRLMGDPMVVRLPVRGPCADLADADHV</sequence>
<reference evidence="2" key="1">
    <citation type="submission" date="2021-01" db="EMBL/GenBank/DDBJ databases">
        <title>Whole genome shotgun sequence of Virgisporangium aurantiacum NBRC 16421.</title>
        <authorList>
            <person name="Komaki H."/>
            <person name="Tamura T."/>
        </authorList>
    </citation>
    <scope>NUCLEOTIDE SEQUENCE</scope>
    <source>
        <strain evidence="2">NBRC 16421</strain>
    </source>
</reference>
<accession>A0A8J3ZAE6</accession>
<feature type="transmembrane region" description="Helical" evidence="1">
    <location>
        <begin position="12"/>
        <end position="35"/>
    </location>
</feature>
<evidence type="ECO:0000256" key="1">
    <source>
        <dbReference type="SAM" id="Phobius"/>
    </source>
</evidence>
<dbReference type="Proteomes" id="UP000612585">
    <property type="component" value="Unassembled WGS sequence"/>
</dbReference>
<name>A0A8J3ZAE6_9ACTN</name>
<evidence type="ECO:0000313" key="3">
    <source>
        <dbReference type="Proteomes" id="UP000612585"/>
    </source>
</evidence>
<keyword evidence="1" id="KW-0812">Transmembrane</keyword>
<protein>
    <submittedName>
        <fullName evidence="2">Uncharacterized protein</fullName>
    </submittedName>
</protein>
<proteinExistence type="predicted"/>
<organism evidence="2 3">
    <name type="scientific">Virgisporangium aurantiacum</name>
    <dbReference type="NCBI Taxonomy" id="175570"/>
    <lineage>
        <taxon>Bacteria</taxon>
        <taxon>Bacillati</taxon>
        <taxon>Actinomycetota</taxon>
        <taxon>Actinomycetes</taxon>
        <taxon>Micromonosporales</taxon>
        <taxon>Micromonosporaceae</taxon>
        <taxon>Virgisporangium</taxon>
    </lineage>
</organism>
<keyword evidence="1" id="KW-1133">Transmembrane helix</keyword>
<gene>
    <name evidence="2" type="ORF">Vau01_078750</name>
</gene>
<dbReference type="EMBL" id="BOPG01000053">
    <property type="protein sequence ID" value="GIJ60359.1"/>
    <property type="molecule type" value="Genomic_DNA"/>
</dbReference>
<evidence type="ECO:0000313" key="2">
    <source>
        <dbReference type="EMBL" id="GIJ60359.1"/>
    </source>
</evidence>
<comment type="caution">
    <text evidence="2">The sequence shown here is derived from an EMBL/GenBank/DDBJ whole genome shotgun (WGS) entry which is preliminary data.</text>
</comment>